<feature type="transmembrane region" description="Helical" evidence="1">
    <location>
        <begin position="169"/>
        <end position="186"/>
    </location>
</feature>
<feature type="transmembrane region" description="Helical" evidence="1">
    <location>
        <begin position="369"/>
        <end position="386"/>
    </location>
</feature>
<sequence length="438" mass="49162">MNRSKILKFYVFLVGFGWALEVGLIGRFSLSEVLMYLALPILFFTNSNFVWNSTAVKSALLLGVFCSAVIVSDLVNTNYLAFFMRGFARPIALGLNSLFFALILARSQRLLIPFFVGMLPGACVGYFQSSDFVEYGLRGGYVYFSAKVQPILFALSILLGIFAYRINRLLSVFIFLAAAIVVAVYGSRSGSFAYFMTSFTLLYTWIVKGQKRSKLELSFSFMLKTASVIIIAFSCVYWAYLYAAPRGYMGVLQQSKFYDQSETRFGVTPLGLVAAGRTEVVAGVLAGLDNPIWGLGSWPTIGDYVIEAMDIAGEPVSDEMYMSVFQRAGGHSIIVGTWFNNGLFAVLYWLFLVFLMLRVLLLFIRRDNILTPAVILIFYELSWALLFSPLNLKGRLWVGIFTGLAICLTDKRGPLVPESDFAMLSPFSKLYKRRTFWR</sequence>
<feature type="transmembrane region" description="Helical" evidence="1">
    <location>
        <begin position="141"/>
        <end position="162"/>
    </location>
</feature>
<comment type="caution">
    <text evidence="2">The sequence shown here is derived from an EMBL/GenBank/DDBJ whole genome shotgun (WGS) entry which is preliminary data.</text>
</comment>
<keyword evidence="1" id="KW-0812">Transmembrane</keyword>
<feature type="transmembrane region" description="Helical" evidence="1">
    <location>
        <begin position="58"/>
        <end position="75"/>
    </location>
</feature>
<keyword evidence="1" id="KW-0472">Membrane</keyword>
<feature type="transmembrane region" description="Helical" evidence="1">
    <location>
        <begin position="221"/>
        <end position="240"/>
    </location>
</feature>
<proteinExistence type="predicted"/>
<evidence type="ECO:0000313" key="2">
    <source>
        <dbReference type="EMBL" id="MDQ8195591.1"/>
    </source>
</evidence>
<name>A0ABU1APB4_9BACT</name>
<organism evidence="2 3">
    <name type="scientific">Thalassobacterium sedimentorum</name>
    <dbReference type="NCBI Taxonomy" id="3041258"/>
    <lineage>
        <taxon>Bacteria</taxon>
        <taxon>Pseudomonadati</taxon>
        <taxon>Verrucomicrobiota</taxon>
        <taxon>Opitutia</taxon>
        <taxon>Puniceicoccales</taxon>
        <taxon>Coraliomargaritaceae</taxon>
        <taxon>Thalassobacterium</taxon>
    </lineage>
</organism>
<feature type="transmembrane region" description="Helical" evidence="1">
    <location>
        <begin position="33"/>
        <end position="51"/>
    </location>
</feature>
<dbReference type="RefSeq" id="WP_308986041.1">
    <property type="nucleotide sequence ID" value="NZ_JARXIC010000027.1"/>
</dbReference>
<dbReference type="EMBL" id="JARXIC010000027">
    <property type="protein sequence ID" value="MDQ8195591.1"/>
    <property type="molecule type" value="Genomic_DNA"/>
</dbReference>
<dbReference type="Proteomes" id="UP001243717">
    <property type="component" value="Unassembled WGS sequence"/>
</dbReference>
<protein>
    <recommendedName>
        <fullName evidence="4">O-antigen polysaccharide polymerase Wzy</fullName>
    </recommendedName>
</protein>
<evidence type="ECO:0008006" key="4">
    <source>
        <dbReference type="Google" id="ProtNLM"/>
    </source>
</evidence>
<accession>A0ABU1APB4</accession>
<evidence type="ECO:0000313" key="3">
    <source>
        <dbReference type="Proteomes" id="UP001243717"/>
    </source>
</evidence>
<evidence type="ECO:0000256" key="1">
    <source>
        <dbReference type="SAM" id="Phobius"/>
    </source>
</evidence>
<feature type="transmembrane region" description="Helical" evidence="1">
    <location>
        <begin position="87"/>
        <end position="105"/>
    </location>
</feature>
<gene>
    <name evidence="2" type="ORF">QEH59_14250</name>
</gene>
<feature type="transmembrane region" description="Helical" evidence="1">
    <location>
        <begin position="7"/>
        <end position="27"/>
    </location>
</feature>
<feature type="transmembrane region" description="Helical" evidence="1">
    <location>
        <begin position="110"/>
        <end position="129"/>
    </location>
</feature>
<feature type="transmembrane region" description="Helical" evidence="1">
    <location>
        <begin position="192"/>
        <end position="209"/>
    </location>
</feature>
<keyword evidence="3" id="KW-1185">Reference proteome</keyword>
<reference evidence="2 3" key="1">
    <citation type="submission" date="2023-04" db="EMBL/GenBank/DDBJ databases">
        <title>A novel bacteria isolated from coastal sediment.</title>
        <authorList>
            <person name="Liu X.-J."/>
            <person name="Du Z.-J."/>
        </authorList>
    </citation>
    <scope>NUCLEOTIDE SEQUENCE [LARGE SCALE GENOMIC DNA]</scope>
    <source>
        <strain evidence="2 3">SDUM461004</strain>
    </source>
</reference>
<keyword evidence="1" id="KW-1133">Transmembrane helix</keyword>